<name>A0A6C0LXI9_9ZZZZ</name>
<proteinExistence type="predicted"/>
<dbReference type="EMBL" id="MN740565">
    <property type="protein sequence ID" value="QHU33962.1"/>
    <property type="molecule type" value="Genomic_DNA"/>
</dbReference>
<evidence type="ECO:0000313" key="1">
    <source>
        <dbReference type="EMBL" id="QHU33962.1"/>
    </source>
</evidence>
<dbReference type="AlphaFoldDB" id="A0A6C0LXI9"/>
<accession>A0A6C0LXI9</accession>
<organism evidence="1">
    <name type="scientific">viral metagenome</name>
    <dbReference type="NCBI Taxonomy" id="1070528"/>
    <lineage>
        <taxon>unclassified sequences</taxon>
        <taxon>metagenomes</taxon>
        <taxon>organismal metagenomes</taxon>
    </lineage>
</organism>
<reference evidence="1" key="1">
    <citation type="journal article" date="2020" name="Nature">
        <title>Giant virus diversity and host interactions through global metagenomics.</title>
        <authorList>
            <person name="Schulz F."/>
            <person name="Roux S."/>
            <person name="Paez-Espino D."/>
            <person name="Jungbluth S."/>
            <person name="Walsh D.A."/>
            <person name="Denef V.J."/>
            <person name="McMahon K.D."/>
            <person name="Konstantinidis K.T."/>
            <person name="Eloe-Fadrosh E.A."/>
            <person name="Kyrpides N.C."/>
            <person name="Woyke T."/>
        </authorList>
    </citation>
    <scope>NUCLEOTIDE SEQUENCE</scope>
    <source>
        <strain evidence="1">GVMAG-S-1016704-142</strain>
    </source>
</reference>
<sequence>MFTRIMIFLFLLSSGIYITKKPGVIYRKCSKEISRFNSLRTLISTTEKRSGMVYWISIKMIFKLSYNKLRCCFITSPVKKVGNNTYEVSYEINNICYKMLVQPFRGPRPVMQITDDNSNDITEHILPYMGPRYDWHCFRDNNTLFNPPSYFNHEYMTFEMSDCTTQTLHLNGDRTDS</sequence>
<protein>
    <submittedName>
        <fullName evidence="1">Uncharacterized protein</fullName>
    </submittedName>
</protein>